<organism evidence="2 3">
    <name type="scientific">Immersiella caudata</name>
    <dbReference type="NCBI Taxonomy" id="314043"/>
    <lineage>
        <taxon>Eukaryota</taxon>
        <taxon>Fungi</taxon>
        <taxon>Dikarya</taxon>
        <taxon>Ascomycota</taxon>
        <taxon>Pezizomycotina</taxon>
        <taxon>Sordariomycetes</taxon>
        <taxon>Sordariomycetidae</taxon>
        <taxon>Sordariales</taxon>
        <taxon>Lasiosphaeriaceae</taxon>
        <taxon>Immersiella</taxon>
    </lineage>
</organism>
<feature type="region of interest" description="Disordered" evidence="1">
    <location>
        <begin position="96"/>
        <end position="124"/>
    </location>
</feature>
<accession>A0AA39WR72</accession>
<comment type="caution">
    <text evidence="2">The sequence shown here is derived from an EMBL/GenBank/DDBJ whole genome shotgun (WGS) entry which is preliminary data.</text>
</comment>
<evidence type="ECO:0000313" key="2">
    <source>
        <dbReference type="EMBL" id="KAK0620099.1"/>
    </source>
</evidence>
<gene>
    <name evidence="2" type="ORF">B0T14DRAFT_566880</name>
</gene>
<name>A0AA39WR72_9PEZI</name>
<reference evidence="2" key="1">
    <citation type="submission" date="2023-06" db="EMBL/GenBank/DDBJ databases">
        <title>Genome-scale phylogeny and comparative genomics of the fungal order Sordariales.</title>
        <authorList>
            <consortium name="Lawrence Berkeley National Laboratory"/>
            <person name="Hensen N."/>
            <person name="Bonometti L."/>
            <person name="Westerberg I."/>
            <person name="Brannstrom I.O."/>
            <person name="Guillou S."/>
            <person name="Cros-Aarteil S."/>
            <person name="Calhoun S."/>
            <person name="Haridas S."/>
            <person name="Kuo A."/>
            <person name="Mondo S."/>
            <person name="Pangilinan J."/>
            <person name="Riley R."/>
            <person name="Labutti K."/>
            <person name="Andreopoulos B."/>
            <person name="Lipzen A."/>
            <person name="Chen C."/>
            <person name="Yanf M."/>
            <person name="Daum C."/>
            <person name="Ng V."/>
            <person name="Clum A."/>
            <person name="Steindorff A."/>
            <person name="Ohm R."/>
            <person name="Martin F."/>
            <person name="Silar P."/>
            <person name="Natvig D."/>
            <person name="Lalanne C."/>
            <person name="Gautier V."/>
            <person name="Ament-Velasquez S.L."/>
            <person name="Kruys A."/>
            <person name="Hutchinson M.I."/>
            <person name="Powell A.J."/>
            <person name="Barry K."/>
            <person name="Miller A.N."/>
            <person name="Grigoriev I.V."/>
            <person name="Debuchy R."/>
            <person name="Gladieux P."/>
            <person name="Thoren M.H."/>
            <person name="Johannesson H."/>
        </authorList>
    </citation>
    <scope>NUCLEOTIDE SEQUENCE</scope>
    <source>
        <strain evidence="2">CBS 606.72</strain>
    </source>
</reference>
<evidence type="ECO:0000256" key="1">
    <source>
        <dbReference type="SAM" id="MobiDB-lite"/>
    </source>
</evidence>
<dbReference type="AlphaFoldDB" id="A0AA39WR72"/>
<sequence>MLAVMNDIAFGMRRRLPRRRGLSPKSAVERSCSILTFRRSIFWRASVVRVLHSLRAKVGVCPSARPYPKFSEPILDPYSVNWSKREASLDPTTLWTESGEIKEEPKAKKATTAREGVKKATKAKSNVKKVLKKVYKKVLAKQPNNNTNKETEMEE</sequence>
<dbReference type="EMBL" id="JAULSU010000004">
    <property type="protein sequence ID" value="KAK0620099.1"/>
    <property type="molecule type" value="Genomic_DNA"/>
</dbReference>
<proteinExistence type="predicted"/>
<dbReference type="Proteomes" id="UP001175000">
    <property type="component" value="Unassembled WGS sequence"/>
</dbReference>
<keyword evidence="3" id="KW-1185">Reference proteome</keyword>
<evidence type="ECO:0000313" key="3">
    <source>
        <dbReference type="Proteomes" id="UP001175000"/>
    </source>
</evidence>
<protein>
    <submittedName>
        <fullName evidence="2">Uncharacterized protein</fullName>
    </submittedName>
</protein>